<name>A0A9X3Z7L3_9PROT</name>
<evidence type="ECO:0000313" key="8">
    <source>
        <dbReference type="Proteomes" id="UP001141619"/>
    </source>
</evidence>
<evidence type="ECO:0000256" key="2">
    <source>
        <dbReference type="ARBA" id="ARBA00022741"/>
    </source>
</evidence>
<sequence>MGAALDLSSIAVGAADGKAALARALAAIEGRGDDADVASLLDSAWKAPRGHVLGLTGPPGVGKSSLTNALISAWRKAGRTVAIIAVDPSSRLSGGALLGDRIRLSTDPEDRGVFVRSMAARDRLGGLAALTVPAMVLMRALYDLVVIETVGVGQSETDVVEAADSIVFCVQPGSGDSLQFMKAGIMEIPDITVVTKADMGSVATRARADVRGAVSLADDRGDGWTPPVILLSSATGQGIDQLIEAIDAHAAHLAEGGLATRRAAQGLAWTRDSIRSRFGSEGLRLAEKALPQDLSPFAATRWAREHLRIGLSPHILMSLPG</sequence>
<dbReference type="PANTHER" id="PTHR43087:SF1">
    <property type="entry name" value="LAO_AO TRANSPORT SYSTEM ATPASE"/>
    <property type="match status" value="1"/>
</dbReference>
<accession>A0A9X3Z7L3</accession>
<evidence type="ECO:0000313" key="7">
    <source>
        <dbReference type="EMBL" id="MDA5194281.1"/>
    </source>
</evidence>
<evidence type="ECO:0000256" key="1">
    <source>
        <dbReference type="ARBA" id="ARBA00009625"/>
    </source>
</evidence>
<reference evidence="7" key="1">
    <citation type="submission" date="2022-08" db="EMBL/GenBank/DDBJ databases">
        <authorList>
            <person name="Vandamme P."/>
            <person name="Hettiarachchi A."/>
            <person name="Peeters C."/>
            <person name="Cnockaert M."/>
            <person name="Carlier A."/>
        </authorList>
    </citation>
    <scope>NUCLEOTIDE SEQUENCE</scope>
    <source>
        <strain evidence="7">LMG 31809</strain>
    </source>
</reference>
<keyword evidence="8" id="KW-1185">Reference proteome</keyword>
<dbReference type="NCBIfam" id="TIGR00750">
    <property type="entry name" value="lao"/>
    <property type="match status" value="1"/>
</dbReference>
<dbReference type="GO" id="GO:0003924">
    <property type="term" value="F:GTPase activity"/>
    <property type="evidence" value="ECO:0007669"/>
    <property type="project" value="InterPro"/>
</dbReference>
<organism evidence="7 8">
    <name type="scientific">Govanella unica</name>
    <dbReference type="NCBI Taxonomy" id="2975056"/>
    <lineage>
        <taxon>Bacteria</taxon>
        <taxon>Pseudomonadati</taxon>
        <taxon>Pseudomonadota</taxon>
        <taxon>Alphaproteobacteria</taxon>
        <taxon>Emcibacterales</taxon>
        <taxon>Govanellaceae</taxon>
        <taxon>Govanella</taxon>
    </lineage>
</organism>
<keyword evidence="4" id="KW-0342">GTP-binding</keyword>
<dbReference type="InterPro" id="IPR005129">
    <property type="entry name" value="GTPase_ArgK"/>
</dbReference>
<comment type="similarity">
    <text evidence="1">Belongs to the SIMIBI class G3E GTPase family. ArgK/MeaB subfamily.</text>
</comment>
<evidence type="ECO:0000256" key="3">
    <source>
        <dbReference type="ARBA" id="ARBA00022801"/>
    </source>
</evidence>
<dbReference type="InterPro" id="IPR027417">
    <property type="entry name" value="P-loop_NTPase"/>
</dbReference>
<dbReference type="GO" id="GO:0005525">
    <property type="term" value="F:GTP binding"/>
    <property type="evidence" value="ECO:0007669"/>
    <property type="project" value="UniProtKB-KW"/>
</dbReference>
<keyword evidence="3" id="KW-0378">Hydrolase</keyword>
<proteinExistence type="inferred from homology"/>
<gene>
    <name evidence="7" type="primary">meaB</name>
    <name evidence="7" type="ORF">NYP16_09995</name>
</gene>
<evidence type="ECO:0000259" key="6">
    <source>
        <dbReference type="SMART" id="SM00382"/>
    </source>
</evidence>
<dbReference type="Proteomes" id="UP001141619">
    <property type="component" value="Unassembled WGS sequence"/>
</dbReference>
<reference evidence="7" key="2">
    <citation type="journal article" date="2023" name="Syst. Appl. Microbiol.">
        <title>Govania unica gen. nov., sp. nov., a rare biosphere bacterium that represents a novel family in the class Alphaproteobacteria.</title>
        <authorList>
            <person name="Vandamme P."/>
            <person name="Peeters C."/>
            <person name="Hettiarachchi A."/>
            <person name="Cnockaert M."/>
            <person name="Carlier A."/>
        </authorList>
    </citation>
    <scope>NUCLEOTIDE SEQUENCE</scope>
    <source>
        <strain evidence="7">LMG 31809</strain>
    </source>
</reference>
<protein>
    <submittedName>
        <fullName evidence="7">Methylmalonyl Co-A mutase-associated GTPase MeaB</fullName>
    </submittedName>
</protein>
<dbReference type="PANTHER" id="PTHR43087">
    <property type="entry name" value="LYSINE/ARGININE/ORNITHINE TRANSPORT SYSTEM KINASE"/>
    <property type="match status" value="1"/>
</dbReference>
<comment type="caution">
    <text evidence="7">The sequence shown here is derived from an EMBL/GenBank/DDBJ whole genome shotgun (WGS) entry which is preliminary data.</text>
</comment>
<keyword evidence="5" id="KW-0143">Chaperone</keyword>
<evidence type="ECO:0000256" key="4">
    <source>
        <dbReference type="ARBA" id="ARBA00023134"/>
    </source>
</evidence>
<dbReference type="AlphaFoldDB" id="A0A9X3Z7L3"/>
<evidence type="ECO:0000256" key="5">
    <source>
        <dbReference type="ARBA" id="ARBA00023186"/>
    </source>
</evidence>
<dbReference type="SMART" id="SM00382">
    <property type="entry name" value="AAA"/>
    <property type="match status" value="1"/>
</dbReference>
<dbReference type="InterPro" id="IPR003593">
    <property type="entry name" value="AAA+_ATPase"/>
</dbReference>
<dbReference type="SUPFAM" id="SSF52540">
    <property type="entry name" value="P-loop containing nucleoside triphosphate hydrolases"/>
    <property type="match status" value="1"/>
</dbReference>
<dbReference type="RefSeq" id="WP_274943984.1">
    <property type="nucleotide sequence ID" value="NZ_JANWOI010000003.1"/>
</dbReference>
<keyword evidence="2" id="KW-0547">Nucleotide-binding</keyword>
<dbReference type="InterPro" id="IPR052040">
    <property type="entry name" value="GTPase/Isobutyryl-CoA_mutase"/>
</dbReference>
<dbReference type="Gene3D" id="3.40.50.300">
    <property type="entry name" value="P-loop containing nucleotide triphosphate hydrolases"/>
    <property type="match status" value="1"/>
</dbReference>
<dbReference type="Pfam" id="PF03308">
    <property type="entry name" value="MeaB"/>
    <property type="match status" value="1"/>
</dbReference>
<dbReference type="EMBL" id="JANWOI010000003">
    <property type="protein sequence ID" value="MDA5194281.1"/>
    <property type="molecule type" value="Genomic_DNA"/>
</dbReference>
<feature type="domain" description="AAA+ ATPase" evidence="6">
    <location>
        <begin position="49"/>
        <end position="192"/>
    </location>
</feature>